<organism evidence="5 6">
    <name type="scientific">Subdoligranulum variabile</name>
    <dbReference type="NCBI Taxonomy" id="214851"/>
    <lineage>
        <taxon>Bacteria</taxon>
        <taxon>Bacillati</taxon>
        <taxon>Bacillota</taxon>
        <taxon>Clostridia</taxon>
        <taxon>Eubacteriales</taxon>
        <taxon>Oscillospiraceae</taxon>
        <taxon>Subdoligranulum</taxon>
    </lineage>
</organism>
<evidence type="ECO:0000256" key="3">
    <source>
        <dbReference type="HAMAP-Rule" id="MF_01074"/>
    </source>
</evidence>
<name>A0A943DBM5_9FIRM</name>
<accession>A0A943DBM5</accession>
<sequence>MNKRTLYLECNSGLSGDMFTAALLDLGADEAVLRKALASLPLDGFDIKISRVKKSGLDACDFDVVLDAAHENHDHDMAYLYGDDHAHCHMHEHHHDHDHTHGDAHDHAHGDHHHHHEHRGLEEILDILSRADLTPRARELAERIFTILGRAEAKAHGATLETVHFHEVGAVDSIVDITAAAVCLDNLGIEEVILPILYEGTGTIRCAHGVLPIPVPAVVNIAAAEHLNLHITTARGEYVTPTGAAIAAAIRTSETLPAAFTVEKIGLGAGKREQELPGFVRAMLIHPHSAADGDAQDTICKLETNIDDCTGEALGYVMERLMAAGARDVYYTPVYMKKNRPAYLLAVLCLPEDAAAMEQIIFSETTTIGIRRVKMERCVLKRRLRTVQTSLGSVQVKECEVPAKGDAVHIRCYPEYESVRQLCREQGCNYQDAYRTILKELDTKEMEN</sequence>
<keyword evidence="1 3" id="KW-0533">Nickel</keyword>
<dbReference type="NCBIfam" id="TIGR00299">
    <property type="entry name" value="nickel pincer cofactor biosynthesis protein LarC"/>
    <property type="match status" value="1"/>
</dbReference>
<keyword evidence="2 3" id="KW-0456">Lyase</keyword>
<dbReference type="EC" id="4.99.1.12" evidence="3"/>
<evidence type="ECO:0000313" key="6">
    <source>
        <dbReference type="Proteomes" id="UP000759273"/>
    </source>
</evidence>
<comment type="function">
    <text evidence="3">Involved in the biosynthesis of a nickel-pincer cofactor ((SCS)Ni(II) pincer complex). Binds Ni(2+), and functions in nickel delivery to pyridinium-3,5-bisthiocarboxylic acid mononucleotide (P2TMN), to form the mature cofactor. Is thus probably required for the activation of nickel-pincer cofactor-dependent enzymes.</text>
</comment>
<dbReference type="Pfam" id="PF01969">
    <property type="entry name" value="Ni_insertion"/>
    <property type="match status" value="1"/>
</dbReference>
<dbReference type="GO" id="GO:0016829">
    <property type="term" value="F:lyase activity"/>
    <property type="evidence" value="ECO:0007669"/>
    <property type="project" value="UniProtKB-UniRule"/>
</dbReference>
<evidence type="ECO:0000256" key="1">
    <source>
        <dbReference type="ARBA" id="ARBA00022596"/>
    </source>
</evidence>
<feature type="compositionally biased region" description="Basic and acidic residues" evidence="4">
    <location>
        <begin position="93"/>
        <end position="109"/>
    </location>
</feature>
<evidence type="ECO:0000313" key="5">
    <source>
        <dbReference type="EMBL" id="MBS5333580.1"/>
    </source>
</evidence>
<dbReference type="InterPro" id="IPR002822">
    <property type="entry name" value="Ni_insertion"/>
</dbReference>
<reference evidence="5" key="1">
    <citation type="submission" date="2021-02" db="EMBL/GenBank/DDBJ databases">
        <title>Infant gut strain persistence is associated with maternal origin, phylogeny, and functional potential including surface adhesion and iron acquisition.</title>
        <authorList>
            <person name="Lou Y.C."/>
        </authorList>
    </citation>
    <scope>NUCLEOTIDE SEQUENCE</scope>
    <source>
        <strain evidence="5">L3_101_000M1_dasL3_101_000M1_concoct_87</strain>
    </source>
</reference>
<comment type="caution">
    <text evidence="5">The sequence shown here is derived from an EMBL/GenBank/DDBJ whole genome shotgun (WGS) entry which is preliminary data.</text>
</comment>
<dbReference type="EMBL" id="JAGZGG010000047">
    <property type="protein sequence ID" value="MBS5333580.1"/>
    <property type="molecule type" value="Genomic_DNA"/>
</dbReference>
<dbReference type="AlphaFoldDB" id="A0A943DBM5"/>
<comment type="similarity">
    <text evidence="3">Belongs to the LarC family.</text>
</comment>
<dbReference type="GO" id="GO:0016151">
    <property type="term" value="F:nickel cation binding"/>
    <property type="evidence" value="ECO:0007669"/>
    <property type="project" value="UniProtKB-UniRule"/>
</dbReference>
<protein>
    <recommendedName>
        <fullName evidence="3">Pyridinium-3,5-bisthiocarboxylic acid mononucleotide nickel insertion protein</fullName>
        <shortName evidence="3">P2TMN nickel insertion protein</shortName>
        <ecNumber evidence="3">4.99.1.12</ecNumber>
    </recommendedName>
    <alternativeName>
        <fullName evidence="3">Nickel-pincer cofactor biosynthesis protein LarC</fullName>
    </alternativeName>
</protein>
<evidence type="ECO:0000256" key="2">
    <source>
        <dbReference type="ARBA" id="ARBA00023239"/>
    </source>
</evidence>
<dbReference type="Proteomes" id="UP000759273">
    <property type="component" value="Unassembled WGS sequence"/>
</dbReference>
<dbReference type="Gene3D" id="3.30.70.1380">
    <property type="entry name" value="Transcriptional regulatory protein pf0864 domain like"/>
    <property type="match status" value="1"/>
</dbReference>
<dbReference type="PANTHER" id="PTHR36566">
    <property type="entry name" value="NICKEL INSERTION PROTEIN-RELATED"/>
    <property type="match status" value="1"/>
</dbReference>
<proteinExistence type="inferred from homology"/>
<comment type="catalytic activity">
    <reaction evidence="3">
        <text>Ni(II)-pyridinium-3,5-bisthiocarboxylate mononucleotide = pyridinium-3,5-bisthiocarboxylate mononucleotide + Ni(2+)</text>
        <dbReference type="Rhea" id="RHEA:54784"/>
        <dbReference type="ChEBI" id="CHEBI:49786"/>
        <dbReference type="ChEBI" id="CHEBI:137372"/>
        <dbReference type="ChEBI" id="CHEBI:137373"/>
        <dbReference type="EC" id="4.99.1.12"/>
    </reaction>
</comment>
<dbReference type="GO" id="GO:0051604">
    <property type="term" value="P:protein maturation"/>
    <property type="evidence" value="ECO:0007669"/>
    <property type="project" value="UniProtKB-UniRule"/>
</dbReference>
<dbReference type="PANTHER" id="PTHR36566:SF1">
    <property type="entry name" value="PYRIDINIUM-3,5-BISTHIOCARBOXYLIC ACID MONONUCLEOTIDE NICKEL INSERTION PROTEIN"/>
    <property type="match status" value="1"/>
</dbReference>
<gene>
    <name evidence="3 5" type="primary">larC</name>
    <name evidence="5" type="ORF">KHY36_13770</name>
</gene>
<feature type="region of interest" description="Disordered" evidence="4">
    <location>
        <begin position="93"/>
        <end position="116"/>
    </location>
</feature>
<evidence type="ECO:0000256" key="4">
    <source>
        <dbReference type="SAM" id="MobiDB-lite"/>
    </source>
</evidence>
<dbReference type="HAMAP" id="MF_01074">
    <property type="entry name" value="LarC"/>
    <property type="match status" value="1"/>
</dbReference>